<dbReference type="Pfam" id="PF01035">
    <property type="entry name" value="DNA_binding_1"/>
    <property type="match status" value="1"/>
</dbReference>
<dbReference type="EMBL" id="JBHTBF010000002">
    <property type="protein sequence ID" value="MFC7316358.1"/>
    <property type="molecule type" value="Genomic_DNA"/>
</dbReference>
<dbReference type="PANTHER" id="PTHR10815:SF13">
    <property type="entry name" value="METHYLATED-DNA--PROTEIN-CYSTEINE METHYLTRANSFERASE"/>
    <property type="match status" value="1"/>
</dbReference>
<keyword evidence="2 8" id="KW-0489">Methyltransferase</keyword>
<keyword evidence="9" id="KW-1185">Reference proteome</keyword>
<organism evidence="8 9">
    <name type="scientific">Halomarina halobia</name>
    <dbReference type="NCBI Taxonomy" id="3033386"/>
    <lineage>
        <taxon>Archaea</taxon>
        <taxon>Methanobacteriati</taxon>
        <taxon>Methanobacteriota</taxon>
        <taxon>Stenosarchaea group</taxon>
        <taxon>Halobacteria</taxon>
        <taxon>Halobacteriales</taxon>
        <taxon>Natronomonadaceae</taxon>
        <taxon>Halomarina</taxon>
    </lineage>
</organism>
<evidence type="ECO:0000256" key="1">
    <source>
        <dbReference type="ARBA" id="ARBA00001286"/>
    </source>
</evidence>
<dbReference type="InterPro" id="IPR001497">
    <property type="entry name" value="MethylDNA_cys_MeTrfase_AS"/>
</dbReference>
<dbReference type="PANTHER" id="PTHR10815">
    <property type="entry name" value="METHYLATED-DNA--PROTEIN-CYSTEINE METHYLTRANSFERASE"/>
    <property type="match status" value="1"/>
</dbReference>
<dbReference type="EC" id="2.1.1.63" evidence="8"/>
<evidence type="ECO:0000256" key="6">
    <source>
        <dbReference type="ARBA" id="ARBA00049348"/>
    </source>
</evidence>
<dbReference type="Proteomes" id="UP001596547">
    <property type="component" value="Unassembled WGS sequence"/>
</dbReference>
<comment type="catalytic activity">
    <reaction evidence="6">
        <text>a 6-O-methyl-2'-deoxyguanosine in DNA + L-cysteinyl-[protein] = S-methyl-L-cysteinyl-[protein] + a 2'-deoxyguanosine in DNA</text>
        <dbReference type="Rhea" id="RHEA:24000"/>
        <dbReference type="Rhea" id="RHEA-COMP:10131"/>
        <dbReference type="Rhea" id="RHEA-COMP:10132"/>
        <dbReference type="Rhea" id="RHEA-COMP:11367"/>
        <dbReference type="Rhea" id="RHEA-COMP:11368"/>
        <dbReference type="ChEBI" id="CHEBI:29950"/>
        <dbReference type="ChEBI" id="CHEBI:82612"/>
        <dbReference type="ChEBI" id="CHEBI:85445"/>
        <dbReference type="ChEBI" id="CHEBI:85448"/>
        <dbReference type="EC" id="2.1.1.63"/>
    </reaction>
</comment>
<comment type="caution">
    <text evidence="8">The sequence shown here is derived from an EMBL/GenBank/DDBJ whole genome shotgun (WGS) entry which is preliminary data.</text>
</comment>
<feature type="domain" description="Methylated-DNA-[protein]-cysteine S-methyltransferase DNA binding" evidence="7">
    <location>
        <begin position="52"/>
        <end position="128"/>
    </location>
</feature>
<evidence type="ECO:0000259" key="7">
    <source>
        <dbReference type="Pfam" id="PF01035"/>
    </source>
</evidence>
<comment type="catalytic activity">
    <reaction evidence="1">
        <text>a 4-O-methyl-thymidine in DNA + L-cysteinyl-[protein] = a thymidine in DNA + S-methyl-L-cysteinyl-[protein]</text>
        <dbReference type="Rhea" id="RHEA:53428"/>
        <dbReference type="Rhea" id="RHEA-COMP:10131"/>
        <dbReference type="Rhea" id="RHEA-COMP:10132"/>
        <dbReference type="Rhea" id="RHEA-COMP:13555"/>
        <dbReference type="Rhea" id="RHEA-COMP:13556"/>
        <dbReference type="ChEBI" id="CHEBI:29950"/>
        <dbReference type="ChEBI" id="CHEBI:82612"/>
        <dbReference type="ChEBI" id="CHEBI:137386"/>
        <dbReference type="ChEBI" id="CHEBI:137387"/>
        <dbReference type="EC" id="2.1.1.63"/>
    </reaction>
</comment>
<dbReference type="CDD" id="cd06445">
    <property type="entry name" value="ATase"/>
    <property type="match status" value="1"/>
</dbReference>
<dbReference type="NCBIfam" id="TIGR00589">
    <property type="entry name" value="ogt"/>
    <property type="match status" value="1"/>
</dbReference>
<gene>
    <name evidence="8" type="ORF">ACFQPE_06040</name>
</gene>
<dbReference type="GO" id="GO:0032259">
    <property type="term" value="P:methylation"/>
    <property type="evidence" value="ECO:0007669"/>
    <property type="project" value="UniProtKB-KW"/>
</dbReference>
<dbReference type="SUPFAM" id="SSF46767">
    <property type="entry name" value="Methylated DNA-protein cysteine methyltransferase, C-terminal domain"/>
    <property type="match status" value="1"/>
</dbReference>
<evidence type="ECO:0000313" key="9">
    <source>
        <dbReference type="Proteomes" id="UP001596547"/>
    </source>
</evidence>
<name>A0ABD6A825_9EURY</name>
<dbReference type="InterPro" id="IPR036388">
    <property type="entry name" value="WH-like_DNA-bd_sf"/>
</dbReference>
<keyword evidence="5" id="KW-0234">DNA repair</keyword>
<evidence type="ECO:0000256" key="5">
    <source>
        <dbReference type="ARBA" id="ARBA00023204"/>
    </source>
</evidence>
<dbReference type="Gene3D" id="1.10.10.10">
    <property type="entry name" value="Winged helix-like DNA-binding domain superfamily/Winged helix DNA-binding domain"/>
    <property type="match status" value="1"/>
</dbReference>
<dbReference type="GO" id="GO:0003908">
    <property type="term" value="F:methylated-DNA-[protein]-cysteine S-methyltransferase activity"/>
    <property type="evidence" value="ECO:0007669"/>
    <property type="project" value="UniProtKB-EC"/>
</dbReference>
<dbReference type="AlphaFoldDB" id="A0ABD6A825"/>
<dbReference type="InterPro" id="IPR014048">
    <property type="entry name" value="MethylDNA_cys_MeTrfase_DNA-bd"/>
</dbReference>
<keyword evidence="4" id="KW-0227">DNA damage</keyword>
<dbReference type="GeneID" id="79313924"/>
<evidence type="ECO:0000256" key="3">
    <source>
        <dbReference type="ARBA" id="ARBA00022679"/>
    </source>
</evidence>
<reference evidence="8 9" key="1">
    <citation type="journal article" date="2019" name="Int. J. Syst. Evol. Microbiol.">
        <title>The Global Catalogue of Microorganisms (GCM) 10K type strain sequencing project: providing services to taxonomists for standard genome sequencing and annotation.</title>
        <authorList>
            <consortium name="The Broad Institute Genomics Platform"/>
            <consortium name="The Broad Institute Genome Sequencing Center for Infectious Disease"/>
            <person name="Wu L."/>
            <person name="Ma J."/>
        </authorList>
    </citation>
    <scope>NUCLEOTIDE SEQUENCE [LARGE SCALE GENOMIC DNA]</scope>
    <source>
        <strain evidence="8 9">PSR21</strain>
    </source>
</reference>
<sequence>MNVEIFGMVVEIDGTILDAPATTIREQVLEYERGERRSVDVPVALPADLTGDVMAAMVRIPYGETRTYGELAEELGAAPVEVGAACGRNPVPIVVPCHRVVGADSLGGFSAGGARSALLKRRLLHLEAGQRTLV</sequence>
<evidence type="ECO:0000313" key="8">
    <source>
        <dbReference type="EMBL" id="MFC7316358.1"/>
    </source>
</evidence>
<protein>
    <submittedName>
        <fullName evidence="8">Methylated-DNA--[protein]-cysteine S-methyltransferase</fullName>
        <ecNumber evidence="8">2.1.1.63</ecNumber>
    </submittedName>
</protein>
<dbReference type="InterPro" id="IPR036217">
    <property type="entry name" value="MethylDNA_cys_MeTrfase_DNAb"/>
</dbReference>
<accession>A0ABD6A825</accession>
<dbReference type="PROSITE" id="PS00374">
    <property type="entry name" value="MGMT"/>
    <property type="match status" value="1"/>
</dbReference>
<dbReference type="GO" id="GO:0006281">
    <property type="term" value="P:DNA repair"/>
    <property type="evidence" value="ECO:0007669"/>
    <property type="project" value="UniProtKB-KW"/>
</dbReference>
<evidence type="ECO:0000256" key="2">
    <source>
        <dbReference type="ARBA" id="ARBA00022603"/>
    </source>
</evidence>
<proteinExistence type="predicted"/>
<keyword evidence="3 8" id="KW-0808">Transferase</keyword>
<dbReference type="RefSeq" id="WP_276304384.1">
    <property type="nucleotide sequence ID" value="NZ_CP119992.1"/>
</dbReference>
<evidence type="ECO:0000256" key="4">
    <source>
        <dbReference type="ARBA" id="ARBA00022763"/>
    </source>
</evidence>